<evidence type="ECO:0008006" key="5">
    <source>
        <dbReference type="Google" id="ProtNLM"/>
    </source>
</evidence>
<evidence type="ECO:0000313" key="4">
    <source>
        <dbReference type="Proteomes" id="UP000297654"/>
    </source>
</evidence>
<dbReference type="EMBL" id="SOFF01000030">
    <property type="protein sequence ID" value="TFB89206.1"/>
    <property type="molecule type" value="Genomic_DNA"/>
</dbReference>
<keyword evidence="2" id="KW-0472">Membrane</keyword>
<proteinExistence type="predicted"/>
<gene>
    <name evidence="3" type="ORF">E3O10_10005</name>
</gene>
<evidence type="ECO:0000313" key="3">
    <source>
        <dbReference type="EMBL" id="TFB89206.1"/>
    </source>
</evidence>
<protein>
    <recommendedName>
        <fullName evidence="5">Polymer-forming cytoskeletal protein</fullName>
    </recommendedName>
</protein>
<evidence type="ECO:0000256" key="2">
    <source>
        <dbReference type="SAM" id="Phobius"/>
    </source>
</evidence>
<accession>A0A5F0D4Y4</accession>
<feature type="region of interest" description="Disordered" evidence="1">
    <location>
        <begin position="475"/>
        <end position="499"/>
    </location>
</feature>
<dbReference type="Proteomes" id="UP000297654">
    <property type="component" value="Unassembled WGS sequence"/>
</dbReference>
<keyword evidence="4" id="KW-1185">Reference proteome</keyword>
<keyword evidence="2" id="KW-1133">Transmembrane helix</keyword>
<organism evidence="3 4">
    <name type="scientific">Cryobacterium luteum</name>
    <dbReference type="NCBI Taxonomy" id="1424661"/>
    <lineage>
        <taxon>Bacteria</taxon>
        <taxon>Bacillati</taxon>
        <taxon>Actinomycetota</taxon>
        <taxon>Actinomycetes</taxon>
        <taxon>Micrococcales</taxon>
        <taxon>Microbacteriaceae</taxon>
        <taxon>Cryobacterium</taxon>
    </lineage>
</organism>
<evidence type="ECO:0000256" key="1">
    <source>
        <dbReference type="SAM" id="MobiDB-lite"/>
    </source>
</evidence>
<dbReference type="OrthoDB" id="5094704at2"/>
<dbReference type="AlphaFoldDB" id="A0A5F0D4Y4"/>
<reference evidence="3 4" key="1">
    <citation type="submission" date="2019-03" db="EMBL/GenBank/DDBJ databases">
        <title>Genomics of glacier-inhabiting Cryobacterium strains.</title>
        <authorList>
            <person name="Liu Q."/>
            <person name="Xin Y.-H."/>
        </authorList>
    </citation>
    <scope>NUCLEOTIDE SEQUENCE [LARGE SCALE GENOMIC DNA]</scope>
    <source>
        <strain evidence="3 4">Hh15</strain>
    </source>
</reference>
<dbReference type="RefSeq" id="WP_092107191.1">
    <property type="nucleotide sequence ID" value="NZ_FOCN01000002.1"/>
</dbReference>
<name>A0A5F0D4Y4_9MICO</name>
<feature type="transmembrane region" description="Helical" evidence="2">
    <location>
        <begin position="7"/>
        <end position="28"/>
    </location>
</feature>
<keyword evidence="2" id="KW-0812">Transmembrane</keyword>
<comment type="caution">
    <text evidence="3">The sequence shown here is derived from an EMBL/GenBank/DDBJ whole genome shotgun (WGS) entry which is preliminary data.</text>
</comment>
<sequence length="499" mass="50721">MPESERGSSLLAVVGIMAVFGIISVTIVGSTMSAIGVSGATQAGVQAQAAAEAGIDAAAAELSTGPCTRAHIQSEGVPNYSVTLSYQGGSSDWKEGCAPADASLIRVVSTGTAQNAARAGSASDNTRTVEAIYSGKTSRSAKTGGIAIYAHLGFSVIESVTIHAKDSTIYVHEGNASCISSGANNVDIIVKAGDVTLGESCGIFGDVWASGAVKVEGSSIIHESLIAAKLNTLSTAQVIGNVWVSGKATIGLGTKIGGTLTAGSVAGLLGSILSVLTASGSQPPPVSNVADPGWFELNYKYSNNPNKIRVQSPKDQAHWKSFESVYRIEGVCGLPELQAAADSLAGRPGIIECAAGVDVASAGVLTLGSDIAVIAESFKFRESAQINSAAKHKLWLVTPDGSPNNKPTCNAKDGPFVVSQSFKVNPNVDVMVYSPCAVDISTSTQWRGQIWGGTVHLGTSGVYTYAEVGFPGAPSTGGAGTPSGTVTLGPRDSIRDVNG</sequence>